<evidence type="ECO:0000256" key="3">
    <source>
        <dbReference type="ARBA" id="ARBA00022771"/>
    </source>
</evidence>
<accession>A0A0N4UWT1</accession>
<dbReference type="PANTHER" id="PTHR22770:SF47">
    <property type="entry name" value="E3 UBIQUITIN-PROTEIN LIGASE RNF216"/>
    <property type="match status" value="1"/>
</dbReference>
<dbReference type="OrthoDB" id="5868227at2759"/>
<keyword evidence="3" id="KW-0863">Zinc-finger</keyword>
<keyword evidence="2" id="KW-0479">Metal-binding</keyword>
<evidence type="ECO:0000256" key="1">
    <source>
        <dbReference type="ARBA" id="ARBA00004906"/>
    </source>
</evidence>
<proteinExistence type="predicted"/>
<evidence type="ECO:0000256" key="2">
    <source>
        <dbReference type="ARBA" id="ARBA00022723"/>
    </source>
</evidence>
<organism evidence="8">
    <name type="scientific">Enterobius vermicularis</name>
    <name type="common">Human pinworm</name>
    <dbReference type="NCBI Taxonomy" id="51028"/>
    <lineage>
        <taxon>Eukaryota</taxon>
        <taxon>Metazoa</taxon>
        <taxon>Ecdysozoa</taxon>
        <taxon>Nematoda</taxon>
        <taxon>Chromadorea</taxon>
        <taxon>Rhabditida</taxon>
        <taxon>Spirurina</taxon>
        <taxon>Oxyuridomorpha</taxon>
        <taxon>Oxyuroidea</taxon>
        <taxon>Oxyuridae</taxon>
        <taxon>Enterobius</taxon>
    </lineage>
</organism>
<evidence type="ECO:0000313" key="6">
    <source>
        <dbReference type="EMBL" id="VDD86528.1"/>
    </source>
</evidence>
<reference evidence="6 7" key="2">
    <citation type="submission" date="2018-10" db="EMBL/GenBank/DDBJ databases">
        <authorList>
            <consortium name="Pathogen Informatics"/>
        </authorList>
    </citation>
    <scope>NUCLEOTIDE SEQUENCE [LARGE SCALE GENOMIC DNA]</scope>
</reference>
<keyword evidence="4" id="KW-0833">Ubl conjugation pathway</keyword>
<sequence length="315" mass="35375">MEEVSVEDESELSAGHPCCNACVLGEVERILEEERSIDMFGLSCMGKDDCKNILPWEEIARKLPDQLSDQLEAMIQKENLNALGIEVESCKKCGFPAVLETSKEEDQIFECPECGAQHCRLCHENWIEEHEILSCDEMRALGLRHAGGGKCKECGNKCSKWWKENDEIDDDKLDSNEAMESSAKEHNFCSSCIRKQVQEIVNGSSVVDLLGIPCPSAENCSNIISWPDLRNHVTGVLKRRLGAEMQKANLRVSGVKTESCKNCDYTAVLEVPKEQDQVFRCPKCGAQHCRICSEKWTEKHGQRPCSEDASIAFRQ</sequence>
<keyword evidence="7" id="KW-1185">Reference proteome</keyword>
<dbReference type="Proteomes" id="UP000274131">
    <property type="component" value="Unassembled WGS sequence"/>
</dbReference>
<dbReference type="STRING" id="51028.A0A0N4UWT1"/>
<evidence type="ECO:0000313" key="7">
    <source>
        <dbReference type="Proteomes" id="UP000274131"/>
    </source>
</evidence>
<keyword evidence="5" id="KW-0862">Zinc</keyword>
<dbReference type="AlphaFoldDB" id="A0A0N4UWT1"/>
<gene>
    <name evidence="6" type="ORF">EVEC_LOCUS1671</name>
</gene>
<evidence type="ECO:0000256" key="5">
    <source>
        <dbReference type="ARBA" id="ARBA00022833"/>
    </source>
</evidence>
<dbReference type="PANTHER" id="PTHR22770">
    <property type="entry name" value="UBIQUITIN CONJUGATING ENZYME 7 INTERACTING PROTEIN-RELATED"/>
    <property type="match status" value="1"/>
</dbReference>
<protein>
    <submittedName>
        <fullName evidence="8">RING-type domain-containing protein</fullName>
    </submittedName>
</protein>
<dbReference type="EMBL" id="UXUI01007249">
    <property type="protein sequence ID" value="VDD86528.1"/>
    <property type="molecule type" value="Genomic_DNA"/>
</dbReference>
<dbReference type="WBParaSite" id="EVEC_0000196301-mRNA-1">
    <property type="protein sequence ID" value="EVEC_0000196301-mRNA-1"/>
    <property type="gene ID" value="EVEC_0000196301"/>
</dbReference>
<dbReference type="GO" id="GO:0008270">
    <property type="term" value="F:zinc ion binding"/>
    <property type="evidence" value="ECO:0007669"/>
    <property type="project" value="UniProtKB-KW"/>
</dbReference>
<dbReference type="InterPro" id="IPR051628">
    <property type="entry name" value="LUBAC_E3_Ligases"/>
</dbReference>
<name>A0A0N4UWT1_ENTVE</name>
<evidence type="ECO:0000256" key="4">
    <source>
        <dbReference type="ARBA" id="ARBA00022786"/>
    </source>
</evidence>
<reference evidence="8" key="1">
    <citation type="submission" date="2017-02" db="UniProtKB">
        <authorList>
            <consortium name="WormBaseParasite"/>
        </authorList>
    </citation>
    <scope>IDENTIFICATION</scope>
</reference>
<evidence type="ECO:0000313" key="8">
    <source>
        <dbReference type="WBParaSite" id="EVEC_0000196301-mRNA-1"/>
    </source>
</evidence>
<dbReference type="SUPFAM" id="SSF57850">
    <property type="entry name" value="RING/U-box"/>
    <property type="match status" value="2"/>
</dbReference>
<comment type="pathway">
    <text evidence="1">Protein modification; protein ubiquitination.</text>
</comment>